<comment type="caution">
    <text evidence="2">The sequence shown here is derived from an EMBL/GenBank/DDBJ whole genome shotgun (WGS) entry which is preliminary data.</text>
</comment>
<dbReference type="AlphaFoldDB" id="X0U4B6"/>
<reference evidence="2" key="1">
    <citation type="journal article" date="2014" name="Front. Microbiol.">
        <title>High frequency of phylogenetically diverse reductive dehalogenase-homologous genes in deep subseafloor sedimentary metagenomes.</title>
        <authorList>
            <person name="Kawai M."/>
            <person name="Futagami T."/>
            <person name="Toyoda A."/>
            <person name="Takaki Y."/>
            <person name="Nishi S."/>
            <person name="Hori S."/>
            <person name="Arai W."/>
            <person name="Tsubouchi T."/>
            <person name="Morono Y."/>
            <person name="Uchiyama I."/>
            <person name="Ito T."/>
            <person name="Fujiyama A."/>
            <person name="Inagaki F."/>
            <person name="Takami H."/>
        </authorList>
    </citation>
    <scope>NUCLEOTIDE SEQUENCE</scope>
    <source>
        <strain evidence="2">Expedition CK06-06</strain>
    </source>
</reference>
<evidence type="ECO:0000256" key="1">
    <source>
        <dbReference type="SAM" id="MobiDB-lite"/>
    </source>
</evidence>
<sequence>MPNMPLVQQLAGLQAQGTQQQGNAEERKRLRELIKEQIENANLLKKLRDIVSNYDVAESGSGTQISPDSMSALGHSMEAAKTDSLAIDRELTELQKKLEPPQPEPGPEFAGYGAEAEPELGDTPTYEPGPEPDLSVMQKIQNALSEGHPYATPEYRQWEYDTRRQEEELKKFLDSLGG</sequence>
<name>X0U4B6_9ZZZZ</name>
<evidence type="ECO:0000313" key="2">
    <source>
        <dbReference type="EMBL" id="GAF83325.1"/>
    </source>
</evidence>
<accession>X0U4B6</accession>
<protein>
    <submittedName>
        <fullName evidence="2">Uncharacterized protein</fullName>
    </submittedName>
</protein>
<gene>
    <name evidence="2" type="ORF">S01H1_09346</name>
</gene>
<feature type="region of interest" description="Disordered" evidence="1">
    <location>
        <begin position="97"/>
        <end position="134"/>
    </location>
</feature>
<proteinExistence type="predicted"/>
<feature type="region of interest" description="Disordered" evidence="1">
    <location>
        <begin position="1"/>
        <end position="26"/>
    </location>
</feature>
<organism evidence="2">
    <name type="scientific">marine sediment metagenome</name>
    <dbReference type="NCBI Taxonomy" id="412755"/>
    <lineage>
        <taxon>unclassified sequences</taxon>
        <taxon>metagenomes</taxon>
        <taxon>ecological metagenomes</taxon>
    </lineage>
</organism>
<dbReference type="EMBL" id="BARS01004781">
    <property type="protein sequence ID" value="GAF83325.1"/>
    <property type="molecule type" value="Genomic_DNA"/>
</dbReference>
<feature type="compositionally biased region" description="Low complexity" evidence="1">
    <location>
        <begin position="1"/>
        <end position="23"/>
    </location>
</feature>